<feature type="transmembrane region" description="Helical" evidence="7">
    <location>
        <begin position="12"/>
        <end position="33"/>
    </location>
</feature>
<feature type="domain" description="Glycine transporter" evidence="8">
    <location>
        <begin position="16"/>
        <end position="89"/>
    </location>
</feature>
<evidence type="ECO:0000256" key="6">
    <source>
        <dbReference type="ARBA" id="ARBA00023136"/>
    </source>
</evidence>
<dbReference type="PANTHER" id="PTHR30506">
    <property type="entry name" value="INNER MEMBRANE PROTEIN"/>
    <property type="match status" value="1"/>
</dbReference>
<dbReference type="Pfam" id="PF03458">
    <property type="entry name" value="Gly_transporter"/>
    <property type="match status" value="2"/>
</dbReference>
<keyword evidence="3" id="KW-1003">Cell membrane</keyword>
<evidence type="ECO:0000256" key="4">
    <source>
        <dbReference type="ARBA" id="ARBA00022692"/>
    </source>
</evidence>
<dbReference type="Proteomes" id="UP000580709">
    <property type="component" value="Unassembled WGS sequence"/>
</dbReference>
<evidence type="ECO:0000256" key="1">
    <source>
        <dbReference type="ARBA" id="ARBA00004651"/>
    </source>
</evidence>
<comment type="similarity">
    <text evidence="2">Belongs to the UPF0126 family.</text>
</comment>
<dbReference type="RefSeq" id="WP_157464375.1">
    <property type="nucleotide sequence ID" value="NZ_JACEOR010000207.1"/>
</dbReference>
<feature type="transmembrane region" description="Helical" evidence="7">
    <location>
        <begin position="182"/>
        <end position="201"/>
    </location>
</feature>
<accession>A0A838WVP0</accession>
<name>A0A838WVP0_9CORY</name>
<evidence type="ECO:0000313" key="9">
    <source>
        <dbReference type="EMBL" id="MBA4504825.1"/>
    </source>
</evidence>
<protein>
    <submittedName>
        <fullName evidence="9">Trimeric intracellular cation channel family protein</fullName>
    </submittedName>
</protein>
<feature type="transmembrane region" description="Helical" evidence="7">
    <location>
        <begin position="40"/>
        <end position="57"/>
    </location>
</feature>
<keyword evidence="10" id="KW-1185">Reference proteome</keyword>
<feature type="transmembrane region" description="Helical" evidence="7">
    <location>
        <begin position="120"/>
        <end position="143"/>
    </location>
</feature>
<evidence type="ECO:0000259" key="8">
    <source>
        <dbReference type="Pfam" id="PF03458"/>
    </source>
</evidence>
<evidence type="ECO:0000256" key="3">
    <source>
        <dbReference type="ARBA" id="ARBA00022475"/>
    </source>
</evidence>
<keyword evidence="5 7" id="KW-1133">Transmembrane helix</keyword>
<keyword evidence="6 7" id="KW-0472">Membrane</keyword>
<evidence type="ECO:0000256" key="2">
    <source>
        <dbReference type="ARBA" id="ARBA00008193"/>
    </source>
</evidence>
<keyword evidence="4 7" id="KW-0812">Transmembrane</keyword>
<evidence type="ECO:0000256" key="5">
    <source>
        <dbReference type="ARBA" id="ARBA00022989"/>
    </source>
</evidence>
<gene>
    <name evidence="9" type="ORF">H0H28_05695</name>
</gene>
<dbReference type="GO" id="GO:0005886">
    <property type="term" value="C:plasma membrane"/>
    <property type="evidence" value="ECO:0007669"/>
    <property type="project" value="UniProtKB-SubCell"/>
</dbReference>
<comment type="subcellular location">
    <subcellularLocation>
        <location evidence="1">Cell membrane</location>
        <topology evidence="1">Multi-pass membrane protein</topology>
    </subcellularLocation>
</comment>
<organism evidence="9 10">
    <name type="scientific">Corynebacterium sanguinis</name>
    <dbReference type="NCBI Taxonomy" id="2594913"/>
    <lineage>
        <taxon>Bacteria</taxon>
        <taxon>Bacillati</taxon>
        <taxon>Actinomycetota</taxon>
        <taxon>Actinomycetes</taxon>
        <taxon>Mycobacteriales</taxon>
        <taxon>Corynebacteriaceae</taxon>
        <taxon>Corynebacterium</taxon>
    </lineage>
</organism>
<evidence type="ECO:0000256" key="7">
    <source>
        <dbReference type="SAM" id="Phobius"/>
    </source>
</evidence>
<dbReference type="EMBL" id="JACEOR010000207">
    <property type="protein sequence ID" value="MBA4504825.1"/>
    <property type="molecule type" value="Genomic_DNA"/>
</dbReference>
<feature type="transmembrane region" description="Helical" evidence="7">
    <location>
        <begin position="77"/>
        <end position="99"/>
    </location>
</feature>
<proteinExistence type="inferred from homology"/>
<dbReference type="PANTHER" id="PTHR30506:SF3">
    <property type="entry name" value="UPF0126 INNER MEMBRANE PROTEIN YADS-RELATED"/>
    <property type="match status" value="1"/>
</dbReference>
<evidence type="ECO:0000313" key="10">
    <source>
        <dbReference type="Proteomes" id="UP000580709"/>
    </source>
</evidence>
<comment type="caution">
    <text evidence="9">The sequence shown here is derived from an EMBL/GenBank/DDBJ whole genome shotgun (WGS) entry which is preliminary data.</text>
</comment>
<sequence length="291" mass="31753">MSAEELEPMLLTVYRVLELIGVFLAALVGGTVARTMKFDIVGFLIIAVVSALAGGALRDTLINSGLVAALDNPEYVWTAMAGAAVAFVTRLHGFFWTIFHYHADMAILGVWAVTGSTKALLNGVSPLGCVLMGVVTATGGGILRDMMCGQVPSVLKNQQMTVIPAVVAGTLNVGLYHAGYDAWGMIASPIVAFLLAMLVYWKGWYVPARQDFAPVNDIALSLRRSFSGVEQQLRTAARKVEPTDVRSWRHEKMEEIEDEEDGLTRDEFIDMLYRAYSRSGDDGDTGWVRRT</sequence>
<reference evidence="9 10" key="1">
    <citation type="submission" date="2020-07" db="EMBL/GenBank/DDBJ databases">
        <authorList>
            <person name="Khare M."/>
        </authorList>
    </citation>
    <scope>NUCLEOTIDE SEQUENCE [LARGE SCALE GENOMIC DNA]</scope>
    <source>
        <strain evidence="9 10">P8776</strain>
    </source>
</reference>
<dbReference type="AlphaFoldDB" id="A0A838WVP0"/>
<dbReference type="InterPro" id="IPR005115">
    <property type="entry name" value="Gly_transporter"/>
</dbReference>
<feature type="domain" description="Glycine transporter" evidence="8">
    <location>
        <begin position="103"/>
        <end position="176"/>
    </location>
</feature>